<evidence type="ECO:0000313" key="1">
    <source>
        <dbReference type="EMBL" id="EBA39336.1"/>
    </source>
</evidence>
<reference evidence="1 2" key="2">
    <citation type="submission" date="2007-04" db="EMBL/GenBank/DDBJ databases">
        <authorList>
            <person name="Fulton L."/>
            <person name="Clifton S."/>
            <person name="Fulton B."/>
            <person name="Xu J."/>
            <person name="Minx P."/>
            <person name="Mardis E.R."/>
            <person name="Wilson R.K."/>
        </authorList>
    </citation>
    <scope>NUCLEOTIDE SEQUENCE [LARGE SCALE GENOMIC DNA]</scope>
    <source>
        <strain evidence="2">ATCC 25986 / DSM 3979 / JCM 10188 / KCTC 3647 / NCTC 11838 / VPI 1003</strain>
    </source>
</reference>
<proteinExistence type="predicted"/>
<reference evidence="1 2" key="1">
    <citation type="submission" date="2007-01" db="EMBL/GenBank/DDBJ databases">
        <title>Draft genome sequence of Collinsella aerofaciens (ATCC 25986).</title>
        <authorList>
            <person name="Sudarsanam P."/>
            <person name="Ley R."/>
            <person name="Guruge J."/>
            <person name="Turnbaugh P.J."/>
            <person name="Mahowald M."/>
            <person name="Liep D."/>
            <person name="Gordon J."/>
        </authorList>
    </citation>
    <scope>NUCLEOTIDE SEQUENCE [LARGE SCALE GENOMIC DNA]</scope>
    <source>
        <strain evidence="2">ATCC 25986 / DSM 3979 / JCM 10188 / KCTC 3647 / NCTC 11838 / VPI 1003</strain>
    </source>
</reference>
<dbReference type="EMBL" id="AAVN02000006">
    <property type="protein sequence ID" value="EBA39336.1"/>
    <property type="molecule type" value="Genomic_DNA"/>
</dbReference>
<dbReference type="AlphaFoldDB" id="A4EB19"/>
<evidence type="ECO:0000313" key="2">
    <source>
        <dbReference type="Proteomes" id="UP000002979"/>
    </source>
</evidence>
<organism evidence="1 2">
    <name type="scientific">Collinsella aerofaciens (strain ATCC 25986 / DSM 3979 / JCM 10188 / KCTC 3647 / NCTC 11838 / VPI 1003)</name>
    <dbReference type="NCBI Taxonomy" id="411903"/>
    <lineage>
        <taxon>Bacteria</taxon>
        <taxon>Bacillati</taxon>
        <taxon>Actinomycetota</taxon>
        <taxon>Coriobacteriia</taxon>
        <taxon>Coriobacteriales</taxon>
        <taxon>Coriobacteriaceae</taxon>
        <taxon>Collinsella</taxon>
    </lineage>
</organism>
<accession>A4EB19</accession>
<comment type="caution">
    <text evidence="1">The sequence shown here is derived from an EMBL/GenBank/DDBJ whole genome shotgun (WGS) entry which is preliminary data.</text>
</comment>
<gene>
    <name evidence="1" type="ORF">COLAER_01631</name>
</gene>
<name>A4EB19_COLAA</name>
<dbReference type="Proteomes" id="UP000002979">
    <property type="component" value="Unassembled WGS sequence"/>
</dbReference>
<protein>
    <submittedName>
        <fullName evidence="1">Uncharacterized protein</fullName>
    </submittedName>
</protein>
<sequence>MHRTIAILHKITAQSGFARAYPRLRRAKNGVFSIVVLSAPTQSCNMRTPKLLIPAVAPPKHVSASRQTAMLVLNTIYMRLKMLINAFDAYTHSLAC</sequence>